<dbReference type="SUPFAM" id="SSF109604">
    <property type="entry name" value="HD-domain/PDEase-like"/>
    <property type="match status" value="1"/>
</dbReference>
<dbReference type="InterPro" id="IPR043519">
    <property type="entry name" value="NT_sf"/>
</dbReference>
<dbReference type="InterPro" id="IPR012675">
    <property type="entry name" value="Beta-grasp_dom_sf"/>
</dbReference>
<dbReference type="NCBIfam" id="TIGR00691">
    <property type="entry name" value="spoT_relA"/>
    <property type="match status" value="1"/>
</dbReference>
<feature type="domain" description="ACT" evidence="3">
    <location>
        <begin position="646"/>
        <end position="718"/>
    </location>
</feature>
<protein>
    <submittedName>
        <fullName evidence="6">Bifunctional (P)ppGpp synthetase/guanosine-3',5'-bis(Diphosphate) 3'-pyrophosphohydrolase</fullName>
    </submittedName>
</protein>
<dbReference type="InterPro" id="IPR002912">
    <property type="entry name" value="ACT_dom"/>
</dbReference>
<evidence type="ECO:0000259" key="4">
    <source>
        <dbReference type="PROSITE" id="PS51831"/>
    </source>
</evidence>
<dbReference type="CDD" id="cd05399">
    <property type="entry name" value="NT_Rel-Spo_like"/>
    <property type="match status" value="1"/>
</dbReference>
<dbReference type="Pfam" id="PF19296">
    <property type="entry name" value="RelA_AH_RIS"/>
    <property type="match status" value="1"/>
</dbReference>
<dbReference type="SMART" id="SM00954">
    <property type="entry name" value="RelA_SpoT"/>
    <property type="match status" value="1"/>
</dbReference>
<sequence>MVTIESISERARGYMPEEDLALLTKAHAFADEFYSGKHRLSGRPYLYHALMVTDILATMRLDVPTLCAGLLHGVLKKAENLKETEKTLRETFGDDVTNIVKGATKITDVQFNSHLAYQAENIRKLLLAMSSDIRVLLVKLADRLHDMHSLQHVGREKQLEFAQETMELYAPLASRLGIDWLKRELEDLAFANLHPEEYEDLAAKVHTSLADRETYVDEVKALLNQKLSEHGLKQFRVLGRPKHLYSIYKKLVAQNIPFERVYDKVAFRIIVPSVKECYEALGIIHSLWPPVDGRFKDFISTPKGNMYQSLHTSVVGLRGEFMEVQIRTEEMDQIAKEGIAAHWAYKEGKAITTKDAKLFKWLKQLVYTLQELEDPKEFLDAIKGELYEEEIFVLTPTGEVKEFPKGSTPIDFAYSIHTEVGNHCTGAKINGIIAQLKTQLKNGDLVEIHTSPKQKPNRSWLGLVKTARAKSRIRQWLNQEERERTLHVGREICERELKRHNISLKKLIKTGHLKELLKNIACNSLDDLMRRIGSGKMMVQALIKELQPEEIRETLPEDIVQEAAHPRGGRKQDRDNIILVSGADNVLTKISHCCMPVPGDEIVGFITSGRGISVHKASCPNLSASDQQRLIAVNWAENIKATHRAQIQVIARDQKGLLATLSNAISHDDANILTLEATTSSGGIAKISIILEINSRDHLFRLLQHVQQLDGVLEARRT</sequence>
<dbReference type="EMBL" id="JAPHEH010000001">
    <property type="protein sequence ID" value="MDG4476232.1"/>
    <property type="molecule type" value="Genomic_DNA"/>
</dbReference>
<accession>A0A9X4MGK1</accession>
<dbReference type="Pfam" id="PF13291">
    <property type="entry name" value="ACT_4"/>
    <property type="match status" value="1"/>
</dbReference>
<dbReference type="SUPFAM" id="SSF81301">
    <property type="entry name" value="Nucleotidyltransferase"/>
    <property type="match status" value="1"/>
</dbReference>
<dbReference type="InterPro" id="IPR012676">
    <property type="entry name" value="TGS-like"/>
</dbReference>
<dbReference type="PROSITE" id="PS51671">
    <property type="entry name" value="ACT"/>
    <property type="match status" value="1"/>
</dbReference>
<dbReference type="Gene3D" id="1.10.3210.10">
    <property type="entry name" value="Hypothetical protein af1432"/>
    <property type="match status" value="1"/>
</dbReference>
<dbReference type="CDD" id="cd04876">
    <property type="entry name" value="ACT_RelA-SpoT"/>
    <property type="match status" value="1"/>
</dbReference>
<dbReference type="InterPro" id="IPR006674">
    <property type="entry name" value="HD_domain"/>
</dbReference>
<comment type="pathway">
    <text evidence="1">Purine metabolism.</text>
</comment>
<evidence type="ECO:0000313" key="7">
    <source>
        <dbReference type="Proteomes" id="UP001154240"/>
    </source>
</evidence>
<dbReference type="InterPro" id="IPR004095">
    <property type="entry name" value="TGS"/>
</dbReference>
<dbReference type="Gene3D" id="3.30.460.10">
    <property type="entry name" value="Beta Polymerase, domain 2"/>
    <property type="match status" value="1"/>
</dbReference>
<name>A0A9X4MGK1_9BACT</name>
<dbReference type="GO" id="GO:0015969">
    <property type="term" value="P:guanosine tetraphosphate metabolic process"/>
    <property type="evidence" value="ECO:0007669"/>
    <property type="project" value="InterPro"/>
</dbReference>
<comment type="function">
    <text evidence="2">In eubacteria ppGpp (guanosine 3'-diphosphate 5'-diphosphate) is a mediator of the stringent response that coordinates a variety of cellular activities in response to changes in nutritional abundance.</text>
</comment>
<evidence type="ECO:0000256" key="2">
    <source>
        <dbReference type="RuleBase" id="RU003847"/>
    </source>
</evidence>
<reference evidence="6" key="1">
    <citation type="journal article" date="2022" name="bioRxiv">
        <title>Thiovibrio frasassiensisgen. nov., sp. nov., an autotrophic, elemental sulfur disproportionating bacterium isolated from sulfidic karst sediment, and proposal of Thiovibrionaceae fam. nov.</title>
        <authorList>
            <person name="Aronson H."/>
            <person name="Thomas C."/>
            <person name="Bhattacharyya M."/>
            <person name="Eckstein S."/>
            <person name="Jensen S."/>
            <person name="Barco R."/>
            <person name="Macalady J."/>
            <person name="Amend J."/>
        </authorList>
    </citation>
    <scope>NUCLEOTIDE SEQUENCE</scope>
    <source>
        <strain evidence="6">RS19-109</strain>
    </source>
</reference>
<dbReference type="Pfam" id="PF04607">
    <property type="entry name" value="RelA_SpoT"/>
    <property type="match status" value="1"/>
</dbReference>
<dbReference type="GO" id="GO:0005886">
    <property type="term" value="C:plasma membrane"/>
    <property type="evidence" value="ECO:0007669"/>
    <property type="project" value="TreeGrafter"/>
</dbReference>
<dbReference type="PROSITE" id="PS51831">
    <property type="entry name" value="HD"/>
    <property type="match status" value="1"/>
</dbReference>
<dbReference type="Pfam" id="PF02824">
    <property type="entry name" value="TGS"/>
    <property type="match status" value="1"/>
</dbReference>
<dbReference type="PANTHER" id="PTHR21262">
    <property type="entry name" value="GUANOSINE-3',5'-BIS DIPHOSPHATE 3'-PYROPHOSPHOHYDROLASE"/>
    <property type="match status" value="1"/>
</dbReference>
<feature type="domain" description="HD" evidence="4">
    <location>
        <begin position="45"/>
        <end position="147"/>
    </location>
</feature>
<organism evidence="6 7">
    <name type="scientific">Thiovibrio frasassiensis</name>
    <dbReference type="NCBI Taxonomy" id="2984131"/>
    <lineage>
        <taxon>Bacteria</taxon>
        <taxon>Pseudomonadati</taxon>
        <taxon>Thermodesulfobacteriota</taxon>
        <taxon>Desulfobulbia</taxon>
        <taxon>Desulfobulbales</taxon>
        <taxon>Thiovibrionaceae</taxon>
        <taxon>Thiovibrio</taxon>
    </lineage>
</organism>
<dbReference type="InterPro" id="IPR007685">
    <property type="entry name" value="RelA_SpoT"/>
</dbReference>
<dbReference type="GO" id="GO:0015949">
    <property type="term" value="P:nucleobase-containing small molecule interconversion"/>
    <property type="evidence" value="ECO:0007669"/>
    <property type="project" value="UniProtKB-ARBA"/>
</dbReference>
<evidence type="ECO:0000259" key="5">
    <source>
        <dbReference type="PROSITE" id="PS51880"/>
    </source>
</evidence>
<dbReference type="Proteomes" id="UP001154240">
    <property type="component" value="Unassembled WGS sequence"/>
</dbReference>
<evidence type="ECO:0000256" key="1">
    <source>
        <dbReference type="ARBA" id="ARBA00025704"/>
    </source>
</evidence>
<reference evidence="6" key="2">
    <citation type="submission" date="2022-10" db="EMBL/GenBank/DDBJ databases">
        <authorList>
            <person name="Aronson H.S."/>
        </authorList>
    </citation>
    <scope>NUCLEOTIDE SEQUENCE</scope>
    <source>
        <strain evidence="6">RS19-109</strain>
    </source>
</reference>
<dbReference type="FunFam" id="3.10.20.30:FF:000002">
    <property type="entry name" value="GTP pyrophosphokinase (RelA/SpoT)"/>
    <property type="match status" value="1"/>
</dbReference>
<gene>
    <name evidence="6" type="ORF">OLX77_08700</name>
</gene>
<dbReference type="Pfam" id="PF13328">
    <property type="entry name" value="HD_4"/>
    <property type="match status" value="1"/>
</dbReference>
<dbReference type="PANTHER" id="PTHR21262:SF31">
    <property type="entry name" value="GTP PYROPHOSPHOKINASE"/>
    <property type="match status" value="1"/>
</dbReference>
<dbReference type="PROSITE" id="PS51880">
    <property type="entry name" value="TGS"/>
    <property type="match status" value="1"/>
</dbReference>
<dbReference type="InterPro" id="IPR004811">
    <property type="entry name" value="RelA/Spo_fam"/>
</dbReference>
<dbReference type="FunFam" id="1.10.3210.10:FF:000001">
    <property type="entry name" value="GTP pyrophosphokinase RelA"/>
    <property type="match status" value="1"/>
</dbReference>
<evidence type="ECO:0000313" key="6">
    <source>
        <dbReference type="EMBL" id="MDG4476232.1"/>
    </source>
</evidence>
<dbReference type="InterPro" id="IPR045865">
    <property type="entry name" value="ACT-like_dom_sf"/>
</dbReference>
<evidence type="ECO:0000259" key="3">
    <source>
        <dbReference type="PROSITE" id="PS51671"/>
    </source>
</evidence>
<dbReference type="RefSeq" id="WP_307633202.1">
    <property type="nucleotide sequence ID" value="NZ_JAPHEH010000001.1"/>
</dbReference>
<dbReference type="FunFam" id="3.30.460.10:FF:000001">
    <property type="entry name" value="GTP pyrophosphokinase RelA"/>
    <property type="match status" value="1"/>
</dbReference>
<dbReference type="AlphaFoldDB" id="A0A9X4MGK1"/>
<keyword evidence="7" id="KW-1185">Reference proteome</keyword>
<proteinExistence type="inferred from homology"/>
<dbReference type="InterPro" id="IPR033655">
    <property type="entry name" value="TGS_RelA/SpoT"/>
</dbReference>
<dbReference type="Gene3D" id="3.30.70.260">
    <property type="match status" value="1"/>
</dbReference>
<feature type="domain" description="TGS" evidence="5">
    <location>
        <begin position="387"/>
        <end position="450"/>
    </location>
</feature>
<dbReference type="SUPFAM" id="SSF81271">
    <property type="entry name" value="TGS-like"/>
    <property type="match status" value="1"/>
</dbReference>
<comment type="caution">
    <text evidence="6">The sequence shown here is derived from an EMBL/GenBank/DDBJ whole genome shotgun (WGS) entry which is preliminary data.</text>
</comment>
<dbReference type="CDD" id="cd01668">
    <property type="entry name" value="TGS_RSH"/>
    <property type="match status" value="1"/>
</dbReference>
<comment type="similarity">
    <text evidence="2">Belongs to the relA/spoT family.</text>
</comment>
<dbReference type="Gene3D" id="3.10.20.30">
    <property type="match status" value="1"/>
</dbReference>
<dbReference type="SUPFAM" id="SSF55021">
    <property type="entry name" value="ACT-like"/>
    <property type="match status" value="1"/>
</dbReference>
<dbReference type="InterPro" id="IPR045600">
    <property type="entry name" value="RelA/SpoT_AH_RIS"/>
</dbReference>